<reference evidence="4" key="1">
    <citation type="journal article" date="2019" name="Int. J. Syst. Evol. Microbiol.">
        <title>The Global Catalogue of Microorganisms (GCM) 10K type strain sequencing project: providing services to taxonomists for standard genome sequencing and annotation.</title>
        <authorList>
            <consortium name="The Broad Institute Genomics Platform"/>
            <consortium name="The Broad Institute Genome Sequencing Center for Infectious Disease"/>
            <person name="Wu L."/>
            <person name="Ma J."/>
        </authorList>
    </citation>
    <scope>NUCLEOTIDE SEQUENCE [LARGE SCALE GENOMIC DNA]</scope>
    <source>
        <strain evidence="4">CCUG 53519</strain>
    </source>
</reference>
<feature type="domain" description="SLH" evidence="1">
    <location>
        <begin position="164"/>
        <end position="226"/>
    </location>
</feature>
<protein>
    <submittedName>
        <fullName evidence="3">S-layer homology domain-containing protein</fullName>
    </submittedName>
</protein>
<proteinExistence type="predicted"/>
<dbReference type="PROSITE" id="PS51910">
    <property type="entry name" value="GH18_2"/>
    <property type="match status" value="1"/>
</dbReference>
<dbReference type="PANTHER" id="PTHR46066:SF2">
    <property type="entry name" value="CHITINASE DOMAIN-CONTAINING PROTEIN 1"/>
    <property type="match status" value="1"/>
</dbReference>
<dbReference type="InterPro" id="IPR001223">
    <property type="entry name" value="Glyco_hydro18_cat"/>
</dbReference>
<dbReference type="Proteomes" id="UP001597169">
    <property type="component" value="Unassembled WGS sequence"/>
</dbReference>
<dbReference type="InterPro" id="IPR029070">
    <property type="entry name" value="Chitinase_insertion_sf"/>
</dbReference>
<evidence type="ECO:0000313" key="3">
    <source>
        <dbReference type="EMBL" id="MFD1128424.1"/>
    </source>
</evidence>
<dbReference type="Pfam" id="PF00395">
    <property type="entry name" value="SLH"/>
    <property type="match status" value="3"/>
</dbReference>
<dbReference type="Pfam" id="PF00704">
    <property type="entry name" value="Glyco_hydro_18"/>
    <property type="match status" value="1"/>
</dbReference>
<comment type="caution">
    <text evidence="3">The sequence shown here is derived from an EMBL/GenBank/DDBJ whole genome shotgun (WGS) entry which is preliminary data.</text>
</comment>
<accession>A0ABW3PN51</accession>
<evidence type="ECO:0000259" key="1">
    <source>
        <dbReference type="PROSITE" id="PS51272"/>
    </source>
</evidence>
<dbReference type="PROSITE" id="PS51272">
    <property type="entry name" value="SLH"/>
    <property type="match status" value="3"/>
</dbReference>
<feature type="domain" description="SLH" evidence="1">
    <location>
        <begin position="99"/>
        <end position="162"/>
    </location>
</feature>
<dbReference type="SUPFAM" id="SSF51445">
    <property type="entry name" value="(Trans)glycosidases"/>
    <property type="match status" value="1"/>
</dbReference>
<evidence type="ECO:0000313" key="4">
    <source>
        <dbReference type="Proteomes" id="UP001597169"/>
    </source>
</evidence>
<dbReference type="InterPro" id="IPR011583">
    <property type="entry name" value="Chitinase_II/V-like_cat"/>
</dbReference>
<evidence type="ECO:0000259" key="2">
    <source>
        <dbReference type="PROSITE" id="PS51910"/>
    </source>
</evidence>
<gene>
    <name evidence="3" type="ORF">ACFQ3J_09595</name>
</gene>
<dbReference type="PANTHER" id="PTHR46066">
    <property type="entry name" value="CHITINASE DOMAIN-CONTAINING PROTEIN 1 FAMILY MEMBER"/>
    <property type="match status" value="1"/>
</dbReference>
<dbReference type="EMBL" id="JBHTKX010000001">
    <property type="protein sequence ID" value="MFD1128424.1"/>
    <property type="molecule type" value="Genomic_DNA"/>
</dbReference>
<dbReference type="InterPro" id="IPR017853">
    <property type="entry name" value="GH"/>
</dbReference>
<dbReference type="RefSeq" id="WP_251583322.1">
    <property type="nucleotide sequence ID" value="NZ_JBHTKX010000001.1"/>
</dbReference>
<feature type="domain" description="GH18" evidence="2">
    <location>
        <begin position="206"/>
        <end position="546"/>
    </location>
</feature>
<name>A0ABW3PN51_9BACL</name>
<sequence length="546" mass="61076">MKLQRNKLNLIIKKGLILGVILLLLPFHFAPNHANASSTELPFRDISNSYAKEAISRLYNKGIIRGTTLTTFEPSKKVTRAELAKMMVAAMKLEQVVNDLPPSKDLKKADWYYGDISALVNLGIVQGRSENYFAPKSNVTREEAAALMVRMLKTVPETIEASSELPYIDHNQASTWAWGYICRVTELGFMQGASGAFRPSYSLTRAEAAVLLDRILETPRIKSELNNRTPDPILLGWQYDSTTAEYEKQVLDAGINTLSPRWYFLDETEVVQDHTDQRLLTFAERNKLNIWGMVGNRANAELTHRMLSNAALRDTTVMKLVDYAKKYGLAGLNIDFENVSPEDREYLTLFMASLQSKLSSIGVTLSIDVSPDLGSSWTAAFDYKALGGLADYVVLMGYEEHWNGSATAGSVASLPWLEYAVQTLQQAVPKDKIIAALPTYTRDWSMSSPGVGSYDITLKRQGDIFRNYSASLKWNSEIAQYTLTYSAQGKSRGIWAEESRSLSAKTTLFEGYDVAGYAFWYMGSETVDVWTAMNNARQYASYSFGL</sequence>
<dbReference type="Gene3D" id="3.20.20.80">
    <property type="entry name" value="Glycosidases"/>
    <property type="match status" value="1"/>
</dbReference>
<dbReference type="Gene3D" id="3.10.50.10">
    <property type="match status" value="1"/>
</dbReference>
<dbReference type="InterPro" id="IPR001119">
    <property type="entry name" value="SLH_dom"/>
</dbReference>
<feature type="domain" description="SLH" evidence="1">
    <location>
        <begin position="38"/>
        <end position="98"/>
    </location>
</feature>
<keyword evidence="4" id="KW-1185">Reference proteome</keyword>
<dbReference type="SMART" id="SM00636">
    <property type="entry name" value="Glyco_18"/>
    <property type="match status" value="1"/>
</dbReference>
<organism evidence="3 4">
    <name type="scientific">Paenibacillus provencensis</name>
    <dbReference type="NCBI Taxonomy" id="441151"/>
    <lineage>
        <taxon>Bacteria</taxon>
        <taxon>Bacillati</taxon>
        <taxon>Bacillota</taxon>
        <taxon>Bacilli</taxon>
        <taxon>Bacillales</taxon>
        <taxon>Paenibacillaceae</taxon>
        <taxon>Paenibacillus</taxon>
    </lineage>
</organism>